<feature type="transmembrane region" description="Helical" evidence="11">
    <location>
        <begin position="169"/>
        <end position="189"/>
    </location>
</feature>
<gene>
    <name evidence="13" type="ORF">Pdw03_8947</name>
</gene>
<comment type="caution">
    <text evidence="11">Lacks conserved residue(s) required for the propagation of feature annotation.</text>
</comment>
<protein>
    <recommendedName>
        <fullName evidence="11">Mannosyltransferase</fullName>
        <ecNumber evidence="11">2.4.1.-</ecNumber>
    </recommendedName>
</protein>
<evidence type="ECO:0000313" key="13">
    <source>
        <dbReference type="EMBL" id="QQK45046.1"/>
    </source>
</evidence>
<evidence type="ECO:0000256" key="8">
    <source>
        <dbReference type="ARBA" id="ARBA00022989"/>
    </source>
</evidence>
<dbReference type="GeneID" id="26230597"/>
<keyword evidence="5 13" id="KW-0808">Transferase</keyword>
<dbReference type="EC" id="2.4.1.-" evidence="11"/>
<accession>A0A7T7BMB9</accession>
<comment type="subcellular location">
    <subcellularLocation>
        <location evidence="1 11">Endoplasmic reticulum membrane</location>
        <topology evidence="1 11">Multi-pass membrane protein</topology>
    </subcellularLocation>
</comment>
<keyword evidence="7 11" id="KW-0256">Endoplasmic reticulum</keyword>
<dbReference type="VEuPathDB" id="FungiDB:PDIP_22750"/>
<evidence type="ECO:0000256" key="3">
    <source>
        <dbReference type="ARBA" id="ARBA00022502"/>
    </source>
</evidence>
<dbReference type="Proteomes" id="UP000595662">
    <property type="component" value="Chromosome 3"/>
</dbReference>
<evidence type="ECO:0000256" key="7">
    <source>
        <dbReference type="ARBA" id="ARBA00022824"/>
    </source>
</evidence>
<evidence type="ECO:0000256" key="10">
    <source>
        <dbReference type="ARBA" id="ARBA00038466"/>
    </source>
</evidence>
<organism evidence="13 14">
    <name type="scientific">Penicillium digitatum</name>
    <name type="common">Green mold</name>
    <dbReference type="NCBI Taxonomy" id="36651"/>
    <lineage>
        <taxon>Eukaryota</taxon>
        <taxon>Fungi</taxon>
        <taxon>Dikarya</taxon>
        <taxon>Ascomycota</taxon>
        <taxon>Pezizomycotina</taxon>
        <taxon>Eurotiomycetes</taxon>
        <taxon>Eurotiomycetidae</taxon>
        <taxon>Eurotiales</taxon>
        <taxon>Aspergillaceae</taxon>
        <taxon>Penicillium</taxon>
    </lineage>
</organism>
<feature type="chain" id="PRO_5030935388" description="Mannosyltransferase" evidence="12">
    <location>
        <begin position="18"/>
        <end position="523"/>
    </location>
</feature>
<feature type="transmembrane region" description="Helical" evidence="11">
    <location>
        <begin position="348"/>
        <end position="367"/>
    </location>
</feature>
<keyword evidence="12" id="KW-0732">Signal</keyword>
<evidence type="ECO:0000256" key="12">
    <source>
        <dbReference type="SAM" id="SignalP"/>
    </source>
</evidence>
<evidence type="ECO:0000256" key="2">
    <source>
        <dbReference type="ARBA" id="ARBA00004687"/>
    </source>
</evidence>
<keyword evidence="9 11" id="KW-0472">Membrane</keyword>
<dbReference type="GO" id="GO:0005789">
    <property type="term" value="C:endoplasmic reticulum membrane"/>
    <property type="evidence" value="ECO:0007669"/>
    <property type="project" value="UniProtKB-SubCell"/>
</dbReference>
<dbReference type="EMBL" id="CP060776">
    <property type="protein sequence ID" value="QQK45046.1"/>
    <property type="molecule type" value="Genomic_DNA"/>
</dbReference>
<evidence type="ECO:0000313" key="14">
    <source>
        <dbReference type="Proteomes" id="UP000595662"/>
    </source>
</evidence>
<keyword evidence="6 11" id="KW-0812">Transmembrane</keyword>
<keyword evidence="4 11" id="KW-0328">Glycosyltransferase</keyword>
<evidence type="ECO:0000256" key="5">
    <source>
        <dbReference type="ARBA" id="ARBA00022679"/>
    </source>
</evidence>
<sequence>MWRRTYLLLLVIRVYFALSPSYLHPDENFQGPELFAGRIFPFPSKLPWEFTVEHPIRSIFPLWASYELPMCLLKWFYTEIGSGSPPPDLVYYALRGGMFVLSFVLEDWAIYELVPSPRYRRATVVLVASSYVTWTYQTHTFSNSLETLLVAWGLVLIRRIVGNKRHSSLVSHAVLAFIAVVGVFNRITFPAFLLFPGLQLLPQFQRKPLSLAVFLFFGIVFSFIAVYADTTFYRPTASLLSTLRDPIITPLNNLLYNTNTSNLAQHGLHPHHQHFTANLLQLLGPAYVVMLVSLFSRPLVPYWMRNVRALSALSATMLLSLFPHQEPRFLLPAVPLLLSCIPLRRSRLLLAMWVTFNAAMGFLMGVYHQGGVVPTQLAMRDIISSSTTHHIPSATVFWWKTYSPPLWLLGGDNQTTEIQTLDLMGIPGVEMMLQLEQTVPECSTSSSVFLVAPTSAAFLDQYAVSARQSPDQNQTLHLHPLWSYRKHLNLDDMDFGDDGILPTLKRVVGRRGLSVWSVRRSCR</sequence>
<evidence type="ECO:0000256" key="6">
    <source>
        <dbReference type="ARBA" id="ARBA00022692"/>
    </source>
</evidence>
<keyword evidence="8 11" id="KW-1133">Transmembrane helix</keyword>
<reference evidence="13 14" key="1">
    <citation type="submission" date="2020-08" db="EMBL/GenBank/DDBJ databases">
        <title>The completed genome sequence of the pathogenic ascomycete fungus Penicillium digitatum.</title>
        <authorList>
            <person name="Wang M."/>
        </authorList>
    </citation>
    <scope>NUCLEOTIDE SEQUENCE [LARGE SCALE GENOMIC DNA]</scope>
    <source>
        <strain evidence="13 14">PdW03</strain>
    </source>
</reference>
<dbReference type="RefSeq" id="XP_014537048.2">
    <property type="nucleotide sequence ID" value="XM_014681562.2"/>
</dbReference>
<proteinExistence type="inferred from homology"/>
<comment type="similarity">
    <text evidence="10">Belongs to the glycosyltransferase 22 family. PIGZ subfamily.</text>
</comment>
<feature type="transmembrane region" description="Helical" evidence="11">
    <location>
        <begin position="209"/>
        <end position="228"/>
    </location>
</feature>
<evidence type="ECO:0000256" key="9">
    <source>
        <dbReference type="ARBA" id="ARBA00023136"/>
    </source>
</evidence>
<dbReference type="InterPro" id="IPR005599">
    <property type="entry name" value="GPI_mannosylTrfase"/>
</dbReference>
<dbReference type="AlphaFoldDB" id="A0A7T7BMB9"/>
<feature type="signal peptide" evidence="12">
    <location>
        <begin position="1"/>
        <end position="17"/>
    </location>
</feature>
<name>A0A7T7BMB9_PENDI</name>
<evidence type="ECO:0000256" key="4">
    <source>
        <dbReference type="ARBA" id="ARBA00022676"/>
    </source>
</evidence>
<dbReference type="PANTHER" id="PTHR22760:SF3">
    <property type="entry name" value="GPI MANNOSYLTRANSFERASE 4"/>
    <property type="match status" value="1"/>
</dbReference>
<dbReference type="KEGG" id="pdp:PDIP_22750"/>
<evidence type="ECO:0000256" key="11">
    <source>
        <dbReference type="RuleBase" id="RU363075"/>
    </source>
</evidence>
<keyword evidence="3" id="KW-0337">GPI-anchor biosynthesis</keyword>
<dbReference type="GO" id="GO:0000026">
    <property type="term" value="F:alpha-1,2-mannosyltransferase activity"/>
    <property type="evidence" value="ECO:0007669"/>
    <property type="project" value="TreeGrafter"/>
</dbReference>
<dbReference type="PANTHER" id="PTHR22760">
    <property type="entry name" value="GLYCOSYLTRANSFERASE"/>
    <property type="match status" value="1"/>
</dbReference>
<evidence type="ECO:0000256" key="1">
    <source>
        <dbReference type="ARBA" id="ARBA00004477"/>
    </source>
</evidence>
<comment type="pathway">
    <text evidence="2">Glycolipid biosynthesis; glycosylphosphatidylinositol-anchor biosynthesis.</text>
</comment>
<dbReference type="Pfam" id="PF03901">
    <property type="entry name" value="Glyco_transf_22"/>
    <property type="match status" value="1"/>
</dbReference>
<dbReference type="GO" id="GO:0006506">
    <property type="term" value="P:GPI anchor biosynthetic process"/>
    <property type="evidence" value="ECO:0007669"/>
    <property type="project" value="UniProtKB-KW"/>
</dbReference>